<dbReference type="GO" id="GO:0005634">
    <property type="term" value="C:nucleus"/>
    <property type="evidence" value="ECO:0007669"/>
    <property type="project" value="UniProtKB-SubCell"/>
</dbReference>
<organism evidence="11">
    <name type="scientific">Anopheles sinensis</name>
    <name type="common">Mosquito</name>
    <dbReference type="NCBI Taxonomy" id="74873"/>
    <lineage>
        <taxon>Eukaryota</taxon>
        <taxon>Metazoa</taxon>
        <taxon>Ecdysozoa</taxon>
        <taxon>Arthropoda</taxon>
        <taxon>Hexapoda</taxon>
        <taxon>Insecta</taxon>
        <taxon>Pterygota</taxon>
        <taxon>Neoptera</taxon>
        <taxon>Endopterygota</taxon>
        <taxon>Diptera</taxon>
        <taxon>Nematocera</taxon>
        <taxon>Culicoidea</taxon>
        <taxon>Culicidae</taxon>
        <taxon>Anophelinae</taxon>
        <taxon>Anopheles</taxon>
    </lineage>
</organism>
<keyword evidence="6" id="KW-0804">Transcription</keyword>
<dbReference type="OMA" id="CICNGKR"/>
<gene>
    <name evidence="11" type="ORF">ZHAS_00019970</name>
</gene>
<dbReference type="STRING" id="74873.A0A084WNM2"/>
<dbReference type="GO" id="GO:0019185">
    <property type="term" value="C:snRNA-activating protein complex"/>
    <property type="evidence" value="ECO:0007669"/>
    <property type="project" value="TreeGrafter"/>
</dbReference>
<keyword evidence="13" id="KW-1185">Reference proteome</keyword>
<evidence type="ECO:0000256" key="7">
    <source>
        <dbReference type="ARBA" id="ARBA00023242"/>
    </source>
</evidence>
<accession>A0A084WNM2</accession>
<dbReference type="InterPro" id="IPR022042">
    <property type="entry name" value="snRNA-activating_su3"/>
</dbReference>
<evidence type="ECO:0000256" key="2">
    <source>
        <dbReference type="ARBA" id="ARBA00010410"/>
    </source>
</evidence>
<dbReference type="Proteomes" id="UP000030765">
    <property type="component" value="Unassembled WGS sequence"/>
</dbReference>
<evidence type="ECO:0000256" key="5">
    <source>
        <dbReference type="ARBA" id="ARBA00023125"/>
    </source>
</evidence>
<dbReference type="PANTHER" id="PTHR13421:SF16">
    <property type="entry name" value="SNRNA-ACTIVATING PROTEIN COMPLEX SUBUNIT 3"/>
    <property type="match status" value="1"/>
</dbReference>
<dbReference type="GO" id="GO:0000978">
    <property type="term" value="F:RNA polymerase II cis-regulatory region sequence-specific DNA binding"/>
    <property type="evidence" value="ECO:0007669"/>
    <property type="project" value="TreeGrafter"/>
</dbReference>
<comment type="similarity">
    <text evidence="2">Belongs to the SNAPC3/SRD2 family.</text>
</comment>
<evidence type="ECO:0000256" key="1">
    <source>
        <dbReference type="ARBA" id="ARBA00004123"/>
    </source>
</evidence>
<dbReference type="OrthoDB" id="46583at2759"/>
<keyword evidence="5" id="KW-0238">DNA-binding</keyword>
<evidence type="ECO:0000256" key="9">
    <source>
        <dbReference type="ARBA" id="ARBA00025958"/>
    </source>
</evidence>
<evidence type="ECO:0000256" key="8">
    <source>
        <dbReference type="ARBA" id="ARBA00025193"/>
    </source>
</evidence>
<keyword evidence="7" id="KW-0539">Nucleus</keyword>
<proteinExistence type="inferred from homology"/>
<dbReference type="EnsemblMetazoa" id="ASIC019970-RA">
    <property type="protein sequence ID" value="ASIC019970-PA"/>
    <property type="gene ID" value="ASIC019970"/>
</dbReference>
<dbReference type="EMBL" id="ATLV01024634">
    <property type="status" value="NOT_ANNOTATED_CDS"/>
    <property type="molecule type" value="Genomic_DNA"/>
</dbReference>
<dbReference type="GO" id="GO:0001046">
    <property type="term" value="F:core promoter sequence-specific DNA binding"/>
    <property type="evidence" value="ECO:0007669"/>
    <property type="project" value="TreeGrafter"/>
</dbReference>
<dbReference type="AlphaFoldDB" id="A0A084WNM2"/>
<comment type="function">
    <text evidence="8">Part of the SNAPc complex required for the transcription of both RNA polymerase II and III small-nuclear RNA genes. Binds to the proximal sequence element (PSE), a non-TATA-box basal promoter element common to these 2 types of genes. Recruits TBP and BRF2 to the U6 snRNA TATA box.</text>
</comment>
<protein>
    <recommendedName>
        <fullName evidence="3">snRNA-activating protein complex subunit 3</fullName>
    </recommendedName>
    <alternativeName>
        <fullName evidence="10">Small nuclear RNA-activating complex polypeptide 3</fullName>
    </alternativeName>
</protein>
<dbReference type="PANTHER" id="PTHR13421">
    <property type="entry name" value="SNRNA-ACTIVATING PROTEIN COMPLEX SUBUNIT 3"/>
    <property type="match status" value="1"/>
</dbReference>
<dbReference type="EMBL" id="KE525354">
    <property type="protein sequence ID" value="KFB51816.1"/>
    <property type="molecule type" value="Genomic_DNA"/>
</dbReference>
<reference evidence="11 13" key="1">
    <citation type="journal article" date="2014" name="BMC Genomics">
        <title>Genome sequence of Anopheles sinensis provides insight into genetics basis of mosquito competence for malaria parasites.</title>
        <authorList>
            <person name="Zhou D."/>
            <person name="Zhang D."/>
            <person name="Ding G."/>
            <person name="Shi L."/>
            <person name="Hou Q."/>
            <person name="Ye Y."/>
            <person name="Xu Y."/>
            <person name="Zhou H."/>
            <person name="Xiong C."/>
            <person name="Li S."/>
            <person name="Yu J."/>
            <person name="Hong S."/>
            <person name="Yu X."/>
            <person name="Zou P."/>
            <person name="Chen C."/>
            <person name="Chang X."/>
            <person name="Wang W."/>
            <person name="Lv Y."/>
            <person name="Sun Y."/>
            <person name="Ma L."/>
            <person name="Shen B."/>
            <person name="Zhu C."/>
        </authorList>
    </citation>
    <scope>NUCLEOTIDE SEQUENCE [LARGE SCALE GENOMIC DNA]</scope>
</reference>
<evidence type="ECO:0000256" key="4">
    <source>
        <dbReference type="ARBA" id="ARBA00023015"/>
    </source>
</evidence>
<comment type="subunit">
    <text evidence="9">Part of the SNAPc complex composed of 5 subunits: SNAPC1, SNAPC2, SNAPC3, SNAPC4 and SNAPC5. SNAPC3 interacts with SNAPC1.</text>
</comment>
<evidence type="ECO:0000313" key="12">
    <source>
        <dbReference type="EnsemblMetazoa" id="ASIC019970-PA"/>
    </source>
</evidence>
<evidence type="ECO:0000313" key="11">
    <source>
        <dbReference type="EMBL" id="KFB51816.1"/>
    </source>
</evidence>
<dbReference type="Pfam" id="PF12251">
    <property type="entry name" value="SNAPC3"/>
    <property type="match status" value="1"/>
</dbReference>
<evidence type="ECO:0000256" key="3">
    <source>
        <dbReference type="ARBA" id="ARBA00013634"/>
    </source>
</evidence>
<dbReference type="VEuPathDB" id="VectorBase:ASIS022421"/>
<evidence type="ECO:0000256" key="6">
    <source>
        <dbReference type="ARBA" id="ARBA00023163"/>
    </source>
</evidence>
<comment type="subcellular location">
    <subcellularLocation>
        <location evidence="1">Nucleus</location>
    </subcellularLocation>
</comment>
<evidence type="ECO:0000313" key="13">
    <source>
        <dbReference type="Proteomes" id="UP000030765"/>
    </source>
</evidence>
<keyword evidence="4" id="KW-0805">Transcription regulation</keyword>
<dbReference type="GO" id="GO:0003681">
    <property type="term" value="F:bent DNA binding"/>
    <property type="evidence" value="ECO:0007669"/>
    <property type="project" value="TreeGrafter"/>
</dbReference>
<dbReference type="VEuPathDB" id="VectorBase:ASIC019970"/>
<dbReference type="GO" id="GO:0001006">
    <property type="term" value="F:RNA polymerase III type 3 promoter sequence-specific DNA binding"/>
    <property type="evidence" value="ECO:0007669"/>
    <property type="project" value="TreeGrafter"/>
</dbReference>
<reference evidence="12" key="2">
    <citation type="submission" date="2020-05" db="UniProtKB">
        <authorList>
            <consortium name="EnsemblMetazoa"/>
        </authorList>
    </citation>
    <scope>IDENTIFICATION</scope>
</reference>
<name>A0A084WNM2_ANOSI</name>
<evidence type="ECO:0000256" key="10">
    <source>
        <dbReference type="ARBA" id="ARBA00029606"/>
    </source>
</evidence>
<dbReference type="GO" id="GO:0042796">
    <property type="term" value="P:snRNA transcription by RNA polymerase III"/>
    <property type="evidence" value="ECO:0007669"/>
    <property type="project" value="TreeGrafter"/>
</dbReference>
<dbReference type="GO" id="GO:0042795">
    <property type="term" value="P:snRNA transcription by RNA polymerase II"/>
    <property type="evidence" value="ECO:0007669"/>
    <property type="project" value="TreeGrafter"/>
</dbReference>
<sequence>MEDYSPNSIWPEAKLKKVVHVWYELAEFQQELYPENAACTSKAESDDITLEEIGLSVNAGEFEKLLQSVDIEQHLSSPKDLPVNTFHPSKAYAQSLIAKVPKKAMQFNCVQRAVETQESKAKRNKVVKLRYNRHKYMDIKQYSEPDDLVPYREMLLQLRFYEPFKYKVGRALGHPKFSQEYYVLSSQYLTALKDKILCKCDEGPYYDISATGTQPNEQDTKPMPKSGFFFIHDTFYNDLREESNCDYSEVIRKWAERQNMIGELRSARMEDTRFGDLKFRIGYPQLYQHQGNCEHIFVVSDCRLLTPSDVLSRARYPILNSFSFPRDVPCNICGHSEAQYILRNSNRHIFDPAYICGACLESYHYKGGQKIGEFELYKFAGTKFILKDGEEALSDANE</sequence>